<dbReference type="GeneID" id="39578498"/>
<comment type="similarity">
    <text evidence="1">Belongs to the glycosyltransferase 15 family.</text>
</comment>
<accession>A0A3N2PPN6</accession>
<dbReference type="GO" id="GO:0006493">
    <property type="term" value="P:protein O-linked glycosylation"/>
    <property type="evidence" value="ECO:0007669"/>
    <property type="project" value="TreeGrafter"/>
</dbReference>
<evidence type="ECO:0000256" key="3">
    <source>
        <dbReference type="ARBA" id="ARBA00022679"/>
    </source>
</evidence>
<dbReference type="GO" id="GO:0000026">
    <property type="term" value="F:alpha-1,2-mannosyltransferase activity"/>
    <property type="evidence" value="ECO:0007669"/>
    <property type="project" value="TreeGrafter"/>
</dbReference>
<keyword evidence="4" id="KW-0732">Signal</keyword>
<keyword evidence="3 5" id="KW-0808">Transferase</keyword>
<dbReference type="Gene3D" id="3.90.550.10">
    <property type="entry name" value="Spore Coat Polysaccharide Biosynthesis Protein SpsA, Chain A"/>
    <property type="match status" value="1"/>
</dbReference>
<dbReference type="GO" id="GO:0006487">
    <property type="term" value="P:protein N-linked glycosylation"/>
    <property type="evidence" value="ECO:0007669"/>
    <property type="project" value="TreeGrafter"/>
</dbReference>
<name>A0A3N2PPN6_SODAK</name>
<dbReference type="PANTHER" id="PTHR31121">
    <property type="entry name" value="ALPHA-1,2 MANNOSYLTRANSFERASE KTR1"/>
    <property type="match status" value="1"/>
</dbReference>
<evidence type="ECO:0000313" key="6">
    <source>
        <dbReference type="Proteomes" id="UP000272025"/>
    </source>
</evidence>
<dbReference type="Pfam" id="PF01793">
    <property type="entry name" value="Glyco_transf_15"/>
    <property type="match status" value="3"/>
</dbReference>
<keyword evidence="2" id="KW-0328">Glycosyltransferase</keyword>
<reference evidence="5 6" key="1">
    <citation type="journal article" date="2018" name="Mol. Ecol.">
        <title>The obligate alkalophilic soda-lake fungus Sodiomyces alkalinus has shifted to a protein diet.</title>
        <authorList>
            <person name="Grum-Grzhimaylo A.A."/>
            <person name="Falkoski D.L."/>
            <person name="van den Heuvel J."/>
            <person name="Valero-Jimenez C.A."/>
            <person name="Min B."/>
            <person name="Choi I.G."/>
            <person name="Lipzen A."/>
            <person name="Daum C.G."/>
            <person name="Aanen D.K."/>
            <person name="Tsang A."/>
            <person name="Henrissat B."/>
            <person name="Bilanenko E.N."/>
            <person name="de Vries R.P."/>
            <person name="van Kan J.A.L."/>
            <person name="Grigoriev I.V."/>
            <person name="Debets A.J.M."/>
        </authorList>
    </citation>
    <scope>NUCLEOTIDE SEQUENCE [LARGE SCALE GENOMIC DNA]</scope>
    <source>
        <strain evidence="5 6">F11</strain>
    </source>
</reference>
<sequence length="512" mass="58515">MVRLLYGMGRLAHLLHSLLIISTLLNFAFSASGYPVFDPPATPRAALVALVENGDMEAMVSTINQMETHFNGPYGYDWTLFSHEELSLEFKQAASNATHAAVTFDIIPEEHCGVNGGAYHHKARWNAGLFAREPRLRFYDWYWKVEPGTQITHDFNFDVFRTMHDERYYFGLNSFPKISPEASQMLLETVTQFMDEHREIVWPIADIAWLNTSNTQRHVNAKPAPRKQQQLQQDSYKEGAHLAVGDHNQTGLGFAAADDIADNGSQELGSKTGSSAVTYSSIFSRCPEAGSTQCPRETPFELGSLHTFRSPEYIKFFNHLDSLGEFYYNHIGDVPIRSIGATLFVLERWVWLLPDTECKVGEYCPPELNLGEVSFLASINGGDIFGWDEDYVRFVKNNLLLWVQPWNAILEDFRRQDEVPAPPLGHTTLDDRNQEPIWDWHIKIYLFKEWVRTWTLINVDLELEPFDIPGNEAPQTTDVPAEKKSLLSFLEEKLIKPHVDNYRIYGDEFGNI</sequence>
<organism evidence="5 6">
    <name type="scientific">Sodiomyces alkalinus (strain CBS 110278 / VKM F-3762 / F11)</name>
    <name type="common">Alkaliphilic filamentous fungus</name>
    <dbReference type="NCBI Taxonomy" id="1314773"/>
    <lineage>
        <taxon>Eukaryota</taxon>
        <taxon>Fungi</taxon>
        <taxon>Dikarya</taxon>
        <taxon>Ascomycota</taxon>
        <taxon>Pezizomycotina</taxon>
        <taxon>Sordariomycetes</taxon>
        <taxon>Hypocreomycetidae</taxon>
        <taxon>Glomerellales</taxon>
        <taxon>Plectosphaerellaceae</taxon>
        <taxon>Sodiomyces</taxon>
    </lineage>
</organism>
<dbReference type="AlphaFoldDB" id="A0A3N2PPN6"/>
<evidence type="ECO:0000256" key="2">
    <source>
        <dbReference type="ARBA" id="ARBA00022676"/>
    </source>
</evidence>
<dbReference type="STRING" id="1314773.A0A3N2PPN6"/>
<evidence type="ECO:0000256" key="4">
    <source>
        <dbReference type="SAM" id="SignalP"/>
    </source>
</evidence>
<dbReference type="InterPro" id="IPR029044">
    <property type="entry name" value="Nucleotide-diphossugar_trans"/>
</dbReference>
<dbReference type="GO" id="GO:0005794">
    <property type="term" value="C:Golgi apparatus"/>
    <property type="evidence" value="ECO:0007669"/>
    <property type="project" value="TreeGrafter"/>
</dbReference>
<evidence type="ECO:0000256" key="1">
    <source>
        <dbReference type="ARBA" id="ARBA00007677"/>
    </source>
</evidence>
<dbReference type="GO" id="GO:0016020">
    <property type="term" value="C:membrane"/>
    <property type="evidence" value="ECO:0007669"/>
    <property type="project" value="InterPro"/>
</dbReference>
<dbReference type="Proteomes" id="UP000272025">
    <property type="component" value="Unassembled WGS sequence"/>
</dbReference>
<feature type="signal peptide" evidence="4">
    <location>
        <begin position="1"/>
        <end position="33"/>
    </location>
</feature>
<dbReference type="PANTHER" id="PTHR31121:SF7">
    <property type="entry name" value="MANNOSYLTRANSFERASE KTR4-RELATED"/>
    <property type="match status" value="1"/>
</dbReference>
<dbReference type="InterPro" id="IPR002685">
    <property type="entry name" value="Glyco_trans_15"/>
</dbReference>
<feature type="chain" id="PRO_5018316138" evidence="4">
    <location>
        <begin position="34"/>
        <end position="512"/>
    </location>
</feature>
<dbReference type="RefSeq" id="XP_028464271.1">
    <property type="nucleotide sequence ID" value="XM_028610020.1"/>
</dbReference>
<evidence type="ECO:0000313" key="5">
    <source>
        <dbReference type="EMBL" id="ROT36465.1"/>
    </source>
</evidence>
<dbReference type="SUPFAM" id="SSF53448">
    <property type="entry name" value="Nucleotide-diphospho-sugar transferases"/>
    <property type="match status" value="1"/>
</dbReference>
<dbReference type="OrthoDB" id="202470at2759"/>
<dbReference type="GO" id="GO:0000032">
    <property type="term" value="P:cell wall mannoprotein biosynthetic process"/>
    <property type="evidence" value="ECO:0007669"/>
    <property type="project" value="TreeGrafter"/>
</dbReference>
<gene>
    <name evidence="5" type="ORF">SODALDRAFT_325795</name>
</gene>
<proteinExistence type="inferred from homology"/>
<dbReference type="EMBL" id="ML119059">
    <property type="protein sequence ID" value="ROT36465.1"/>
    <property type="molecule type" value="Genomic_DNA"/>
</dbReference>
<keyword evidence="6" id="KW-1185">Reference proteome</keyword>
<protein>
    <submittedName>
        <fullName evidence="5">Nucleotide-diphospho-sugar transferase</fullName>
    </submittedName>
</protein>